<organism evidence="1 2">
    <name type="scientific">Catharanthus roseus</name>
    <name type="common">Madagascar periwinkle</name>
    <name type="synonym">Vinca rosea</name>
    <dbReference type="NCBI Taxonomy" id="4058"/>
    <lineage>
        <taxon>Eukaryota</taxon>
        <taxon>Viridiplantae</taxon>
        <taxon>Streptophyta</taxon>
        <taxon>Embryophyta</taxon>
        <taxon>Tracheophyta</taxon>
        <taxon>Spermatophyta</taxon>
        <taxon>Magnoliopsida</taxon>
        <taxon>eudicotyledons</taxon>
        <taxon>Gunneridae</taxon>
        <taxon>Pentapetalae</taxon>
        <taxon>asterids</taxon>
        <taxon>lamiids</taxon>
        <taxon>Gentianales</taxon>
        <taxon>Apocynaceae</taxon>
        <taxon>Rauvolfioideae</taxon>
        <taxon>Vinceae</taxon>
        <taxon>Catharanthinae</taxon>
        <taxon>Catharanthus</taxon>
    </lineage>
</organism>
<comment type="caution">
    <text evidence="1">The sequence shown here is derived from an EMBL/GenBank/DDBJ whole genome shotgun (WGS) entry which is preliminary data.</text>
</comment>
<reference evidence="2" key="1">
    <citation type="journal article" date="2023" name="Nat. Plants">
        <title>Single-cell RNA sequencing provides a high-resolution roadmap for understanding the multicellular compartmentation of specialized metabolism.</title>
        <authorList>
            <person name="Sun S."/>
            <person name="Shen X."/>
            <person name="Li Y."/>
            <person name="Li Y."/>
            <person name="Wang S."/>
            <person name="Li R."/>
            <person name="Zhang H."/>
            <person name="Shen G."/>
            <person name="Guo B."/>
            <person name="Wei J."/>
            <person name="Xu J."/>
            <person name="St-Pierre B."/>
            <person name="Chen S."/>
            <person name="Sun C."/>
        </authorList>
    </citation>
    <scope>NUCLEOTIDE SEQUENCE [LARGE SCALE GENOMIC DNA]</scope>
</reference>
<protein>
    <submittedName>
        <fullName evidence="1">Uncharacterized protein</fullName>
    </submittedName>
</protein>
<accession>A0ACC0CBY3</accession>
<name>A0ACC0CBY3_CATRO</name>
<dbReference type="Proteomes" id="UP001060085">
    <property type="component" value="Linkage Group LG01"/>
</dbReference>
<keyword evidence="2" id="KW-1185">Reference proteome</keyword>
<sequence>MGEGQGDGCAAVPECHFEAEVKPSSECVMNDVDIKSCAKTQAEEVPVLPGLEPCTENPMTEDFEHIEVDPNVKSPAIDDRNAPLELHANSNKRETLSAEVYKSPAECVAKEVDINNELDPCARSLAQEASMDVELQRSDENLGKVALNDSCEFELADKKHRKIGLSNGELENGVKEVSNEDVFSEVSNPNFSPRDITSSIQTTNSHSLHNIAGGCGEVSSFSSRSSSEEESLSEGDHSGNNGSGEASTSRVVLEIPKHVSTTGIRKITFKFSKRKEDYEHTSSISDNQALPNEFHDGLHEVDAQYASVDDCMSGDMNSNMYGSLFHDFAPNRELKMSKKIVPDSYPTNVKKLLSTGILEGARVKYVSIHGERELAGMIRDDGYLCGCLSCNFSRVLSAYEFELHAGGKTRHPNNHIYLENGKPIYNIIQELKTTPLSMLDEVIKQVAGSSVNEEYFQVWKANLQQNNEVAGGDVDMHGQIFSTCGWGTSYPSQVTEDKLTPNSGSCTYSYPLEHYSYVETAERRKRIVKRPRLFSPSSVVEHSKVTDGGTKKRDNDLHKLLFMPNGLPDGTDLAYYSKGKKILGGYKQGNGIVCSCCHTEISPSQFEAHAGWAAKRQPYRHIYTSSGLTLHDIALMLADGRNLSSSNSDDMCSVCGEAGNLIICVGCPRAFHAACLCLQHGPTRNWNCPYCSEKIVPARKVTGKSKPFSVRRVVKAPEHVGGGCVLCRAPDFSVAKFDDRTILLCDQCEKEYHVGCLRISGLCDLKELPTDKWFCCINCKRIYVTLKNFVSNGAEGIPASVSAVISKKHIEKGLGDVAPSDIQWRIFNGKSRYPEHLPFLSRAAAIFRECFDPIVAKCGRDLIPIMVYGRNISGQEFGGMYCVVLIVNSVVVSAALLRVFGQEVAELPLVATSKENQGKGYFQALFFCIERLLFSMDVKKLVLPAAEEAELIWTKKLGFKKMSNERMRKYSKELQITVFKGTSMLEKGVHPEVH</sequence>
<dbReference type="EMBL" id="CM044701">
    <property type="protein sequence ID" value="KAI5682289.1"/>
    <property type="molecule type" value="Genomic_DNA"/>
</dbReference>
<gene>
    <name evidence="1" type="ORF">M9H77_03517</name>
</gene>
<evidence type="ECO:0000313" key="1">
    <source>
        <dbReference type="EMBL" id="KAI5682289.1"/>
    </source>
</evidence>
<proteinExistence type="predicted"/>
<evidence type="ECO:0000313" key="2">
    <source>
        <dbReference type="Proteomes" id="UP001060085"/>
    </source>
</evidence>